<organism evidence="2 3">
    <name type="scientific">Arabidopsis suecica</name>
    <name type="common">Swedish thale-cress</name>
    <name type="synonym">Cardaminopsis suecica</name>
    <dbReference type="NCBI Taxonomy" id="45249"/>
    <lineage>
        <taxon>Eukaryota</taxon>
        <taxon>Viridiplantae</taxon>
        <taxon>Streptophyta</taxon>
        <taxon>Embryophyta</taxon>
        <taxon>Tracheophyta</taxon>
        <taxon>Spermatophyta</taxon>
        <taxon>Magnoliopsida</taxon>
        <taxon>eudicotyledons</taxon>
        <taxon>Gunneridae</taxon>
        <taxon>Pentapetalae</taxon>
        <taxon>rosids</taxon>
        <taxon>malvids</taxon>
        <taxon>Brassicales</taxon>
        <taxon>Brassicaceae</taxon>
        <taxon>Camelineae</taxon>
        <taxon>Arabidopsis</taxon>
    </lineage>
</organism>
<keyword evidence="1" id="KW-0732">Signal</keyword>
<protein>
    <submittedName>
        <fullName evidence="2">Uncharacterized protein</fullName>
    </submittedName>
</protein>
<dbReference type="AlphaFoldDB" id="A0A8T2AHP5"/>
<gene>
    <name evidence="2" type="ORF">ISN44_As09g013930</name>
</gene>
<evidence type="ECO:0000256" key="1">
    <source>
        <dbReference type="SAM" id="SignalP"/>
    </source>
</evidence>
<evidence type="ECO:0000313" key="3">
    <source>
        <dbReference type="Proteomes" id="UP000694251"/>
    </source>
</evidence>
<dbReference type="EMBL" id="JAEFBJ010000009">
    <property type="protein sequence ID" value="KAG7573060.1"/>
    <property type="molecule type" value="Genomic_DNA"/>
</dbReference>
<keyword evidence="3" id="KW-1185">Reference proteome</keyword>
<evidence type="ECO:0000313" key="2">
    <source>
        <dbReference type="EMBL" id="KAG7573060.1"/>
    </source>
</evidence>
<feature type="chain" id="PRO_5035887346" evidence="1">
    <location>
        <begin position="25"/>
        <end position="100"/>
    </location>
</feature>
<dbReference type="Proteomes" id="UP000694251">
    <property type="component" value="Chromosome 9"/>
</dbReference>
<comment type="caution">
    <text evidence="2">The sequence shown here is derived from an EMBL/GenBank/DDBJ whole genome shotgun (WGS) entry which is preliminary data.</text>
</comment>
<reference evidence="2 3" key="1">
    <citation type="submission" date="2020-12" db="EMBL/GenBank/DDBJ databases">
        <title>Concerted genomic and epigenomic changes stabilize Arabidopsis allopolyploids.</title>
        <authorList>
            <person name="Chen Z."/>
        </authorList>
    </citation>
    <scope>NUCLEOTIDE SEQUENCE [LARGE SCALE GENOMIC DNA]</scope>
    <source>
        <strain evidence="2">As9502</strain>
        <tissue evidence="2">Leaf</tissue>
    </source>
</reference>
<proteinExistence type="predicted"/>
<accession>A0A8T2AHP5</accession>
<feature type="signal peptide" evidence="1">
    <location>
        <begin position="1"/>
        <end position="24"/>
    </location>
</feature>
<sequence>MGKSRFVSFITFVMITMLISTSISVNPESYKPPISAIRCELIRSKTQTSKTCSAQNGDLLCQKVCQSETYIYGQCFGIGPTKMCACTRGLCKGVYPPSGS</sequence>
<name>A0A8T2AHP5_ARASU</name>